<sequence>MDTNKMREERAEAEARVLKHLQGCLGSTAWAMSGAVRLRREEVSKACQRLKRKGLVATSPNQATYWQAVKP</sequence>
<gene>
    <name evidence="1" type="ORF">DM813_19090</name>
</gene>
<dbReference type="AlphaFoldDB" id="A0A443ZQC8"/>
<reference evidence="1 2" key="1">
    <citation type="submission" date="2018-06" db="EMBL/GenBank/DDBJ databases">
        <title>Bacteria isolated from soil of Wuhan.</title>
        <authorList>
            <person name="Wei X."/>
            <person name="Chunhua H."/>
        </authorList>
    </citation>
    <scope>NUCLEOTIDE SEQUENCE [LARGE SCALE GENOMIC DNA]</scope>
    <source>
        <strain evidence="2">xwS2</strain>
    </source>
</reference>
<evidence type="ECO:0008006" key="3">
    <source>
        <dbReference type="Google" id="ProtNLM"/>
    </source>
</evidence>
<dbReference type="Proteomes" id="UP000288983">
    <property type="component" value="Unassembled WGS sequence"/>
</dbReference>
<name>A0A443ZQC8_9PSED</name>
<protein>
    <recommendedName>
        <fullName evidence="3">MarR family transcriptional regulator</fullName>
    </recommendedName>
</protein>
<dbReference type="SUPFAM" id="SSF46785">
    <property type="entry name" value="Winged helix' DNA-binding domain"/>
    <property type="match status" value="1"/>
</dbReference>
<dbReference type="InterPro" id="IPR036390">
    <property type="entry name" value="WH_DNA-bd_sf"/>
</dbReference>
<evidence type="ECO:0000313" key="1">
    <source>
        <dbReference type="EMBL" id="RWU21294.1"/>
    </source>
</evidence>
<dbReference type="OrthoDB" id="6960372at2"/>
<dbReference type="InterPro" id="IPR036388">
    <property type="entry name" value="WH-like_DNA-bd_sf"/>
</dbReference>
<dbReference type="Gene3D" id="1.10.10.10">
    <property type="entry name" value="Winged helix-like DNA-binding domain superfamily/Winged helix DNA-binding domain"/>
    <property type="match status" value="1"/>
</dbReference>
<evidence type="ECO:0000313" key="2">
    <source>
        <dbReference type="Proteomes" id="UP000288983"/>
    </source>
</evidence>
<dbReference type="EMBL" id="QJRG01000047">
    <property type="protein sequence ID" value="RWU21294.1"/>
    <property type="molecule type" value="Genomic_DNA"/>
</dbReference>
<comment type="caution">
    <text evidence="1">The sequence shown here is derived from an EMBL/GenBank/DDBJ whole genome shotgun (WGS) entry which is preliminary data.</text>
</comment>
<accession>A0A443ZQC8</accession>
<proteinExistence type="predicted"/>
<dbReference type="RefSeq" id="WP_128324897.1">
    <property type="nucleotide sequence ID" value="NZ_QJRG01000047.1"/>
</dbReference>
<organism evidence="1 2">
    <name type="scientific">Pseudomonas alkylphenolica</name>
    <dbReference type="NCBI Taxonomy" id="237609"/>
    <lineage>
        <taxon>Bacteria</taxon>
        <taxon>Pseudomonadati</taxon>
        <taxon>Pseudomonadota</taxon>
        <taxon>Gammaproteobacteria</taxon>
        <taxon>Pseudomonadales</taxon>
        <taxon>Pseudomonadaceae</taxon>
        <taxon>Pseudomonas</taxon>
    </lineage>
</organism>